<dbReference type="Gene3D" id="1.10.10.60">
    <property type="entry name" value="Homeodomain-like"/>
    <property type="match status" value="1"/>
</dbReference>
<feature type="region of interest" description="Disordered" evidence="5">
    <location>
        <begin position="1"/>
        <end position="50"/>
    </location>
</feature>
<feature type="domain" description="Myb-like" evidence="6">
    <location>
        <begin position="325"/>
        <end position="393"/>
    </location>
</feature>
<dbReference type="PANTHER" id="PTHR12802:SF150">
    <property type="entry name" value="CHROMATIN STRUCTURE-REMODELING COMPLEX PROTEIN RSC8"/>
    <property type="match status" value="1"/>
</dbReference>
<dbReference type="eggNOG" id="KOG1279">
    <property type="taxonomic scope" value="Eukaryota"/>
</dbReference>
<dbReference type="Pfam" id="PF04433">
    <property type="entry name" value="SWIRM"/>
    <property type="match status" value="1"/>
</dbReference>
<dbReference type="InterPro" id="IPR007526">
    <property type="entry name" value="SWIRM"/>
</dbReference>
<dbReference type="Pfam" id="PF16495">
    <property type="entry name" value="SWIRM-assoc_1"/>
    <property type="match status" value="1"/>
</dbReference>
<keyword evidence="2" id="KW-0238">DNA-binding</keyword>
<dbReference type="OMA" id="PSFSKWF"/>
<evidence type="ECO:0000256" key="5">
    <source>
        <dbReference type="SAM" id="MobiDB-lite"/>
    </source>
</evidence>
<dbReference type="InterPro" id="IPR017884">
    <property type="entry name" value="SANT_dom"/>
</dbReference>
<feature type="compositionally biased region" description="Polar residues" evidence="5">
    <location>
        <begin position="213"/>
        <end position="228"/>
    </location>
</feature>
<dbReference type="InterPro" id="IPR001005">
    <property type="entry name" value="SANT/Myb"/>
</dbReference>
<dbReference type="EMBL" id="FO082054">
    <property type="protein sequence ID" value="CCE88439.1"/>
    <property type="molecule type" value="Genomic_DNA"/>
</dbReference>
<keyword evidence="4" id="KW-0539">Nucleus</keyword>
<feature type="region of interest" description="Disordered" evidence="5">
    <location>
        <begin position="207"/>
        <end position="228"/>
    </location>
</feature>
<dbReference type="OrthoDB" id="118550at2759"/>
<evidence type="ECO:0000259" key="7">
    <source>
        <dbReference type="PROSITE" id="PS50934"/>
    </source>
</evidence>
<evidence type="ECO:0000256" key="2">
    <source>
        <dbReference type="ARBA" id="ARBA00023125"/>
    </source>
</evidence>
<feature type="domain" description="SWIRM" evidence="7">
    <location>
        <begin position="73"/>
        <end position="175"/>
    </location>
</feature>
<evidence type="ECO:0000259" key="6">
    <source>
        <dbReference type="PROSITE" id="PS50090"/>
    </source>
</evidence>
<feature type="domain" description="SANT" evidence="8">
    <location>
        <begin position="328"/>
        <end position="397"/>
    </location>
</feature>
<protein>
    <submittedName>
        <fullName evidence="9">Piso0_001944 protein</fullName>
    </submittedName>
</protein>
<accession>G8YM43</accession>
<evidence type="ECO:0000256" key="4">
    <source>
        <dbReference type="ARBA" id="ARBA00023242"/>
    </source>
</evidence>
<evidence type="ECO:0000313" key="9">
    <source>
        <dbReference type="EMBL" id="CCE88439.1"/>
    </source>
</evidence>
<dbReference type="STRING" id="559304.G8YM43"/>
<dbReference type="InterPro" id="IPR009057">
    <property type="entry name" value="Homeodomain-like_sf"/>
</dbReference>
<dbReference type="FunCoup" id="G8YM43">
    <property type="interactions" value="894"/>
</dbReference>
<dbReference type="HOGENOM" id="CLU_004447_3_2_1"/>
<dbReference type="InterPro" id="IPR032451">
    <property type="entry name" value="SMARCC_C"/>
</dbReference>
<dbReference type="GO" id="GO:0003677">
    <property type="term" value="F:DNA binding"/>
    <property type="evidence" value="ECO:0007669"/>
    <property type="project" value="UniProtKB-KW"/>
</dbReference>
<proteinExistence type="predicted"/>
<evidence type="ECO:0000259" key="8">
    <source>
        <dbReference type="PROSITE" id="PS51293"/>
    </source>
</evidence>
<name>G8YM43_PICSO</name>
<dbReference type="AlphaFoldDB" id="G8YM43"/>
<dbReference type="GO" id="GO:0016514">
    <property type="term" value="C:SWI/SNF complex"/>
    <property type="evidence" value="ECO:0007669"/>
    <property type="project" value="TreeGrafter"/>
</dbReference>
<gene>
    <name evidence="9" type="primary">Piso0_001944</name>
    <name evidence="9" type="ORF">GNLVRS01_PISO0F01325g</name>
</gene>
<evidence type="ECO:0000313" key="10">
    <source>
        <dbReference type="Proteomes" id="UP000005222"/>
    </source>
</evidence>
<organism evidence="9 10">
    <name type="scientific">Pichia sorbitophila (strain ATCC MYA-4447 / BCRC 22081 / CBS 7064 / NBRC 10061 / NRRL Y-12695)</name>
    <name type="common">Hybrid yeast</name>
    <dbReference type="NCBI Taxonomy" id="559304"/>
    <lineage>
        <taxon>Eukaryota</taxon>
        <taxon>Fungi</taxon>
        <taxon>Dikarya</taxon>
        <taxon>Ascomycota</taxon>
        <taxon>Saccharomycotina</taxon>
        <taxon>Pichiomycetes</taxon>
        <taxon>Debaryomycetaceae</taxon>
        <taxon>Millerozyma</taxon>
    </lineage>
</organism>
<dbReference type="SUPFAM" id="SSF46689">
    <property type="entry name" value="Homeodomain-like"/>
    <property type="match status" value="2"/>
</dbReference>
<dbReference type="InParanoid" id="G8YM43"/>
<dbReference type="Proteomes" id="UP000005222">
    <property type="component" value="Chromosome F"/>
</dbReference>
<dbReference type="PROSITE" id="PS50934">
    <property type="entry name" value="SWIRM"/>
    <property type="match status" value="1"/>
</dbReference>
<dbReference type="SMART" id="SM00717">
    <property type="entry name" value="SANT"/>
    <property type="match status" value="1"/>
</dbReference>
<dbReference type="PROSITE" id="PS51293">
    <property type="entry name" value="SANT"/>
    <property type="match status" value="1"/>
</dbReference>
<dbReference type="Pfam" id="PF00249">
    <property type="entry name" value="Myb_DNA-binding"/>
    <property type="match status" value="1"/>
</dbReference>
<dbReference type="Gene3D" id="1.10.10.10">
    <property type="entry name" value="Winged helix-like DNA-binding domain superfamily/Winged helix DNA-binding domain"/>
    <property type="match status" value="1"/>
</dbReference>
<keyword evidence="10" id="KW-1185">Reference proteome</keyword>
<dbReference type="GO" id="GO:0045893">
    <property type="term" value="P:positive regulation of DNA-templated transcription"/>
    <property type="evidence" value="ECO:0007669"/>
    <property type="project" value="TreeGrafter"/>
</dbReference>
<reference evidence="9 10" key="1">
    <citation type="journal article" date="2012" name="G3 (Bethesda)">
        <title>Pichia sorbitophila, an interspecies yeast hybrid reveals early steps of genome resolution following polyploidization.</title>
        <authorList>
            <person name="Leh Louis V."/>
            <person name="Despons L."/>
            <person name="Friedrich A."/>
            <person name="Martin T."/>
            <person name="Durrens P."/>
            <person name="Casaregola S."/>
            <person name="Neuveglise C."/>
            <person name="Fairhead C."/>
            <person name="Marck C."/>
            <person name="Cruz J.A."/>
            <person name="Straub M.L."/>
            <person name="Kugler V."/>
            <person name="Sacerdot C."/>
            <person name="Uzunov Z."/>
            <person name="Thierry A."/>
            <person name="Weiss S."/>
            <person name="Bleykasten C."/>
            <person name="De Montigny J."/>
            <person name="Jacques N."/>
            <person name="Jung P."/>
            <person name="Lemaire M."/>
            <person name="Mallet S."/>
            <person name="Morel G."/>
            <person name="Richard G.F."/>
            <person name="Sarkar A."/>
            <person name="Savel G."/>
            <person name="Schacherer J."/>
            <person name="Seret M.L."/>
            <person name="Talla E."/>
            <person name="Samson G."/>
            <person name="Jubin C."/>
            <person name="Poulain J."/>
            <person name="Vacherie B."/>
            <person name="Barbe V."/>
            <person name="Pelletier E."/>
            <person name="Sherman D.J."/>
            <person name="Westhof E."/>
            <person name="Weissenbach J."/>
            <person name="Baret P.V."/>
            <person name="Wincker P."/>
            <person name="Gaillardin C."/>
            <person name="Dujon B."/>
            <person name="Souciet J.L."/>
        </authorList>
    </citation>
    <scope>NUCLEOTIDE SEQUENCE [LARGE SCALE GENOMIC DNA]</scope>
    <source>
        <strain evidence="10">ATCC MYA-4447 / BCRC 22081 / CBS 7064 / NBRC 10061 / NRRL Y-12695</strain>
    </source>
</reference>
<dbReference type="FunFam" id="1.10.10.10:FF:000020">
    <property type="entry name" value="SWI/SNF complex subunit SMARCC2 isoform c"/>
    <property type="match status" value="1"/>
</dbReference>
<dbReference type="CDD" id="cd00167">
    <property type="entry name" value="SANT"/>
    <property type="match status" value="1"/>
</dbReference>
<dbReference type="GO" id="GO:0042393">
    <property type="term" value="F:histone binding"/>
    <property type="evidence" value="ECO:0007669"/>
    <property type="project" value="TreeGrafter"/>
</dbReference>
<keyword evidence="3" id="KW-0804">Transcription</keyword>
<keyword evidence="1" id="KW-0805">Transcription regulation</keyword>
<dbReference type="InterPro" id="IPR036388">
    <property type="entry name" value="WH-like_DNA-bd_sf"/>
</dbReference>
<dbReference type="PROSITE" id="PS50090">
    <property type="entry name" value="MYB_LIKE"/>
    <property type="match status" value="1"/>
</dbReference>
<dbReference type="PANTHER" id="PTHR12802">
    <property type="entry name" value="SWI/SNF COMPLEX-RELATED"/>
    <property type="match status" value="1"/>
</dbReference>
<evidence type="ECO:0000256" key="3">
    <source>
        <dbReference type="ARBA" id="ARBA00023163"/>
    </source>
</evidence>
<sequence length="582" mass="66173">MSENMSGSESVDPETPVSATPAPTEGTPMNNLDEGEEKQTNDEQTPKPIDLEKARKTFQEKAKNYLIEQASHIVIPSFAKWFDMSEVHPIEKKSFPDFFSEDGPATKSSYKTHESYKNMRDFMINSYRINPLEYLTVTAIRRNLAGDVSSIIRIHHFLERWGLINYQIDPRTKSTIVGPQYTGHFQVTLDAPKGLLPFIPENIEVVDTKENDSSSAKSEGNDEVNLSSEDIKTEEKIPINLEVRRNVYTSDGDVNTNKAPQKIIQYFCNICSKDTTSVRYHNLKSKTSTTGINSNVNAASIICSTCYEQGLFPSNFVSSDFIKLEQNNESNQWSEQEILLLLEGIEMYGTYDINSGNANSSLNSNSNGQWDKIAEYVGSKSKEQCLTKFIQLPIEDTYLNKLITPKEDKGSFDKESLIQDIVQKIVSNPDATKITKEKALNKLNESLTDQSNLINEIIELTLQKTQIKLNNLDELEKNLINSERALRSERKFLLVQRWSMFERVQKFKQENTNLSPEVESLLNELLKPINVSEVNKSFTEKINLDNTKDQMDIDTQEASETKDDSHMPISVAQPKIYQFWSG</sequence>
<evidence type="ECO:0000256" key="1">
    <source>
        <dbReference type="ARBA" id="ARBA00023015"/>
    </source>
</evidence>
<feature type="compositionally biased region" description="Basic and acidic residues" evidence="5">
    <location>
        <begin position="37"/>
        <end position="50"/>
    </location>
</feature>